<reference evidence="2" key="1">
    <citation type="submission" date="2020-02" db="EMBL/GenBank/DDBJ databases">
        <authorList>
            <person name="Meier V. D."/>
        </authorList>
    </citation>
    <scope>NUCLEOTIDE SEQUENCE</scope>
    <source>
        <strain evidence="2">AVDCRST_MAG54</strain>
    </source>
</reference>
<organism evidence="2">
    <name type="scientific">uncultured Actinomycetospora sp</name>
    <dbReference type="NCBI Taxonomy" id="1135996"/>
    <lineage>
        <taxon>Bacteria</taxon>
        <taxon>Bacillati</taxon>
        <taxon>Actinomycetota</taxon>
        <taxon>Actinomycetes</taxon>
        <taxon>Pseudonocardiales</taxon>
        <taxon>Pseudonocardiaceae</taxon>
        <taxon>Actinomycetospora</taxon>
        <taxon>environmental samples</taxon>
    </lineage>
</organism>
<name>A0A6J4HIK3_9PSEU</name>
<dbReference type="EMBL" id="CADCTH010000092">
    <property type="protein sequence ID" value="CAA9223096.1"/>
    <property type="molecule type" value="Genomic_DNA"/>
</dbReference>
<feature type="region of interest" description="Disordered" evidence="1">
    <location>
        <begin position="122"/>
        <end position="172"/>
    </location>
</feature>
<evidence type="ECO:0000256" key="1">
    <source>
        <dbReference type="SAM" id="MobiDB-lite"/>
    </source>
</evidence>
<evidence type="ECO:0000313" key="2">
    <source>
        <dbReference type="EMBL" id="CAA9223096.1"/>
    </source>
</evidence>
<feature type="region of interest" description="Disordered" evidence="1">
    <location>
        <begin position="222"/>
        <end position="241"/>
    </location>
</feature>
<protein>
    <submittedName>
        <fullName evidence="2">Uncharacterized protein</fullName>
    </submittedName>
</protein>
<sequence>MVRAAAQQGVGVAVGALHVEHLGGVDTATGDEEAPALEVDLAPVRREGLEQLGEAGAERLPVEGRVERGVVDADAAADVDHLGAQAEALLPVQDDVPVVPEHREVGGGGEVVRQGVQVEAGEAQAGQGRRGVDGGGQVGLVDPELRGAPGHRQRRRGERAGEVDAQEDLGGRPRASCLVGEAVQAQHALDVEAGDAGGETGGELVVGRHRPAHEHRGVRGGVAHGRELPAGRDLEPGDDPVERGDHALVGVGLHRVEHAAPVGQGGDDLGRVAPQLGEVVGEQAHRLAGVDGGGDDLAM</sequence>
<feature type="compositionally biased region" description="Basic and acidic residues" evidence="1">
    <location>
        <begin position="224"/>
        <end position="241"/>
    </location>
</feature>
<proteinExistence type="predicted"/>
<accession>A0A6J4HIK3</accession>
<gene>
    <name evidence="2" type="ORF">AVDCRST_MAG54-660</name>
</gene>
<dbReference type="AlphaFoldDB" id="A0A6J4HIK3"/>